<sequence>MRPSTLHALQRAAELNSQGRFIEAVSIAEPVILAADSEECAEIRRWLADHRDDLTGRGDNG</sequence>
<evidence type="ECO:0000313" key="2">
    <source>
        <dbReference type="Proteomes" id="UP000476310"/>
    </source>
</evidence>
<comment type="caution">
    <text evidence="1">The sequence shown here is derived from an EMBL/GenBank/DDBJ whole genome shotgun (WGS) entry which is preliminary data.</text>
</comment>
<evidence type="ECO:0000313" key="1">
    <source>
        <dbReference type="EMBL" id="NEW71458.1"/>
    </source>
</evidence>
<evidence type="ECO:0008006" key="3">
    <source>
        <dbReference type="Google" id="ProtNLM"/>
    </source>
</evidence>
<dbReference type="AlphaFoldDB" id="A0A6G4AE15"/>
<dbReference type="EMBL" id="JAAIKT010000013">
    <property type="protein sequence ID" value="NEW71458.1"/>
    <property type="molecule type" value="Genomic_DNA"/>
</dbReference>
<accession>A0A6G4AE15</accession>
<name>A0A6G4AE15_9ACTN</name>
<dbReference type="Proteomes" id="UP000476310">
    <property type="component" value="Unassembled WGS sequence"/>
</dbReference>
<proteinExistence type="predicted"/>
<protein>
    <recommendedName>
        <fullName evidence="3">Tetratricopeptide repeat protein</fullName>
    </recommendedName>
</protein>
<reference evidence="1" key="1">
    <citation type="submission" date="2020-02" db="EMBL/GenBank/DDBJ databases">
        <title>A new Streptomyces sp. for controlling soil-borne diseases.</title>
        <authorList>
            <person name="Li X."/>
            <person name="Tian Y."/>
            <person name="Gao K."/>
        </authorList>
    </citation>
    <scope>NUCLEOTIDE SEQUENCE [LARGE SCALE GENOMIC DNA]</scope>
    <source>
        <strain evidence="1">0250</strain>
    </source>
</reference>
<gene>
    <name evidence="1" type="ORF">G4H13_13850</name>
</gene>
<organism evidence="1 2">
    <name type="scientific">Streptomyces rhizosphaericus</name>
    <dbReference type="NCBI Taxonomy" id="114699"/>
    <lineage>
        <taxon>Bacteria</taxon>
        <taxon>Bacillati</taxon>
        <taxon>Actinomycetota</taxon>
        <taxon>Actinomycetes</taxon>
        <taxon>Kitasatosporales</taxon>
        <taxon>Streptomycetaceae</taxon>
        <taxon>Streptomyces</taxon>
        <taxon>Streptomyces violaceusniger group</taxon>
    </lineage>
</organism>
<dbReference type="RefSeq" id="WP_164427164.1">
    <property type="nucleotide sequence ID" value="NZ_JAAIKT010000013.1"/>
</dbReference>
<keyword evidence="2" id="KW-1185">Reference proteome</keyword>